<gene>
    <name evidence="3" type="ORF">SAMN05421803_105224</name>
</gene>
<dbReference type="InterPro" id="IPR005064">
    <property type="entry name" value="BUG"/>
</dbReference>
<dbReference type="AlphaFoldDB" id="A0A1M6IMH0"/>
<keyword evidence="2" id="KW-0732">Signal</keyword>
<dbReference type="SUPFAM" id="SSF53850">
    <property type="entry name" value="Periplasmic binding protein-like II"/>
    <property type="match status" value="1"/>
</dbReference>
<dbReference type="Pfam" id="PF03401">
    <property type="entry name" value="TctC"/>
    <property type="match status" value="1"/>
</dbReference>
<dbReference type="PANTHER" id="PTHR42928:SF5">
    <property type="entry name" value="BLR1237 PROTEIN"/>
    <property type="match status" value="1"/>
</dbReference>
<keyword evidence="4" id="KW-1185">Reference proteome</keyword>
<dbReference type="CDD" id="cd07012">
    <property type="entry name" value="PBP2_Bug_TTT"/>
    <property type="match status" value="1"/>
</dbReference>
<evidence type="ECO:0000256" key="2">
    <source>
        <dbReference type="SAM" id="SignalP"/>
    </source>
</evidence>
<keyword evidence="3" id="KW-0675">Receptor</keyword>
<dbReference type="STRING" id="758803.SAMN05421803_105224"/>
<dbReference type="InterPro" id="IPR042100">
    <property type="entry name" value="Bug_dom1"/>
</dbReference>
<organism evidence="3 4">
    <name type="scientific">Nocardiopsis flavescens</name>
    <dbReference type="NCBI Taxonomy" id="758803"/>
    <lineage>
        <taxon>Bacteria</taxon>
        <taxon>Bacillati</taxon>
        <taxon>Actinomycetota</taxon>
        <taxon>Actinomycetes</taxon>
        <taxon>Streptosporangiales</taxon>
        <taxon>Nocardiopsidaceae</taxon>
        <taxon>Nocardiopsis</taxon>
    </lineage>
</organism>
<dbReference type="EMBL" id="FQZK01000005">
    <property type="protein sequence ID" value="SHJ35634.1"/>
    <property type="molecule type" value="Genomic_DNA"/>
</dbReference>
<sequence length="339" mass="34973">MIHTPRRRYARRTAAAVTAVGLSLSAAACGGNLSSGGGGGGEDYPRGPIDLLVGQDPGGSTDLIARALAEGAQEPLGVAMPVINTPGANGALAAGELAGQEPDGQSLMVINASLIAITPLAVAGDEVVDLADFEVVTGISRDDYVLVTAASSDFDTLQDVVDDGDGIKYGTTGVGTGSQLAQELLFAQAEVEGTPVPFDGGSPTLVAVLGSQVDVGVVQIGEAMPQIEAGELTPLATFADERNQYLPDVPSATEEGYDVLVSQYRAVVAPGGTPQDTVESLRSAFGEVFASEAYQAFNEDNFYTPHETEPAQVAQEWGASLEDYRAMVEEYGIDMRGEG</sequence>
<evidence type="ECO:0000313" key="4">
    <source>
        <dbReference type="Proteomes" id="UP000184452"/>
    </source>
</evidence>
<dbReference type="OrthoDB" id="9780943at2"/>
<dbReference type="PROSITE" id="PS51257">
    <property type="entry name" value="PROKAR_LIPOPROTEIN"/>
    <property type="match status" value="1"/>
</dbReference>
<feature type="signal peptide" evidence="2">
    <location>
        <begin position="1"/>
        <end position="28"/>
    </location>
</feature>
<dbReference type="RefSeq" id="WP_073378730.1">
    <property type="nucleotide sequence ID" value="NZ_FQZK01000005.1"/>
</dbReference>
<comment type="similarity">
    <text evidence="1">Belongs to the UPF0065 (bug) family.</text>
</comment>
<dbReference type="PANTHER" id="PTHR42928">
    <property type="entry name" value="TRICARBOXYLATE-BINDING PROTEIN"/>
    <property type="match status" value="1"/>
</dbReference>
<name>A0A1M6IMH0_9ACTN</name>
<protein>
    <submittedName>
        <fullName evidence="3">Tripartite-type tricarboxylate transporter, receptor component TctC</fullName>
    </submittedName>
</protein>
<dbReference type="Proteomes" id="UP000184452">
    <property type="component" value="Unassembled WGS sequence"/>
</dbReference>
<dbReference type="PIRSF" id="PIRSF017082">
    <property type="entry name" value="YflP"/>
    <property type="match status" value="1"/>
</dbReference>
<proteinExistence type="inferred from homology"/>
<evidence type="ECO:0000256" key="1">
    <source>
        <dbReference type="ARBA" id="ARBA00006987"/>
    </source>
</evidence>
<evidence type="ECO:0000313" key="3">
    <source>
        <dbReference type="EMBL" id="SHJ35634.1"/>
    </source>
</evidence>
<feature type="chain" id="PRO_5038926090" evidence="2">
    <location>
        <begin position="29"/>
        <end position="339"/>
    </location>
</feature>
<accession>A0A1M6IMH0</accession>
<reference evidence="3 4" key="1">
    <citation type="submission" date="2016-11" db="EMBL/GenBank/DDBJ databases">
        <authorList>
            <person name="Jaros S."/>
            <person name="Januszkiewicz K."/>
            <person name="Wedrychowicz H."/>
        </authorList>
    </citation>
    <scope>NUCLEOTIDE SEQUENCE [LARGE SCALE GENOMIC DNA]</scope>
    <source>
        <strain evidence="3 4">CGMCC 4.5723</strain>
    </source>
</reference>
<dbReference type="Gene3D" id="3.40.190.150">
    <property type="entry name" value="Bordetella uptake gene, domain 1"/>
    <property type="match status" value="1"/>
</dbReference>
<dbReference type="Gene3D" id="3.40.190.10">
    <property type="entry name" value="Periplasmic binding protein-like II"/>
    <property type="match status" value="1"/>
</dbReference>